<dbReference type="AlphaFoldDB" id="A0AAQ3MY15"/>
<accession>A0AAQ3MY15</accession>
<feature type="compositionally biased region" description="Basic residues" evidence="1">
    <location>
        <begin position="71"/>
        <end position="82"/>
    </location>
</feature>
<keyword evidence="3" id="KW-1185">Reference proteome</keyword>
<evidence type="ECO:0000313" key="3">
    <source>
        <dbReference type="Proteomes" id="UP001374535"/>
    </source>
</evidence>
<dbReference type="Proteomes" id="UP001374535">
    <property type="component" value="Chromosome 9"/>
</dbReference>
<protein>
    <submittedName>
        <fullName evidence="2">Uncharacterized protein</fullName>
    </submittedName>
</protein>
<gene>
    <name evidence="2" type="ORF">V8G54_031015</name>
</gene>
<feature type="region of interest" description="Disordered" evidence="1">
    <location>
        <begin position="60"/>
        <end position="102"/>
    </location>
</feature>
<evidence type="ECO:0000256" key="1">
    <source>
        <dbReference type="SAM" id="MobiDB-lite"/>
    </source>
</evidence>
<name>A0AAQ3MY15_VIGMU</name>
<reference evidence="2 3" key="1">
    <citation type="journal article" date="2023" name="Life. Sci Alliance">
        <title>Evolutionary insights into 3D genome organization and epigenetic landscape of Vigna mungo.</title>
        <authorList>
            <person name="Junaid A."/>
            <person name="Singh B."/>
            <person name="Bhatia S."/>
        </authorList>
    </citation>
    <scope>NUCLEOTIDE SEQUENCE [LARGE SCALE GENOMIC DNA]</scope>
    <source>
        <strain evidence="2">Urdbean</strain>
    </source>
</reference>
<evidence type="ECO:0000313" key="2">
    <source>
        <dbReference type="EMBL" id="WVY98864.1"/>
    </source>
</evidence>
<proteinExistence type="predicted"/>
<dbReference type="EMBL" id="CP144692">
    <property type="protein sequence ID" value="WVY98864.1"/>
    <property type="molecule type" value="Genomic_DNA"/>
</dbReference>
<sequence length="102" mass="11426">MYDIIKQTTITLNRNHEGWRVGRVFEATLTYPQKPAPRSLQVPQSSGATFLDISSASYPYSQHVRTTPPRTRGRTLHRRRHAPPVAAPPPPRIFLAAPGRSA</sequence>
<organism evidence="2 3">
    <name type="scientific">Vigna mungo</name>
    <name type="common">Black gram</name>
    <name type="synonym">Phaseolus mungo</name>
    <dbReference type="NCBI Taxonomy" id="3915"/>
    <lineage>
        <taxon>Eukaryota</taxon>
        <taxon>Viridiplantae</taxon>
        <taxon>Streptophyta</taxon>
        <taxon>Embryophyta</taxon>
        <taxon>Tracheophyta</taxon>
        <taxon>Spermatophyta</taxon>
        <taxon>Magnoliopsida</taxon>
        <taxon>eudicotyledons</taxon>
        <taxon>Gunneridae</taxon>
        <taxon>Pentapetalae</taxon>
        <taxon>rosids</taxon>
        <taxon>fabids</taxon>
        <taxon>Fabales</taxon>
        <taxon>Fabaceae</taxon>
        <taxon>Papilionoideae</taxon>
        <taxon>50 kb inversion clade</taxon>
        <taxon>NPAAA clade</taxon>
        <taxon>indigoferoid/millettioid clade</taxon>
        <taxon>Phaseoleae</taxon>
        <taxon>Vigna</taxon>
    </lineage>
</organism>